<comment type="similarity">
    <text evidence="8">Belongs to the TRAP transporter small permease family.</text>
</comment>
<keyword evidence="5 10" id="KW-0812">Transmembrane</keyword>
<feature type="transmembrane region" description="Helical" evidence="10">
    <location>
        <begin position="161"/>
        <end position="183"/>
    </location>
</feature>
<evidence type="ECO:0000256" key="3">
    <source>
        <dbReference type="ARBA" id="ARBA00022475"/>
    </source>
</evidence>
<feature type="domain" description="Tripartite ATP-independent periplasmic transporters DctQ component" evidence="11">
    <location>
        <begin position="51"/>
        <end position="186"/>
    </location>
</feature>
<evidence type="ECO:0000256" key="9">
    <source>
        <dbReference type="SAM" id="MobiDB-lite"/>
    </source>
</evidence>
<dbReference type="GO" id="GO:0005886">
    <property type="term" value="C:plasma membrane"/>
    <property type="evidence" value="ECO:0007669"/>
    <property type="project" value="UniProtKB-SubCell"/>
</dbReference>
<dbReference type="InterPro" id="IPR007387">
    <property type="entry name" value="TRAP_DctQ"/>
</dbReference>
<keyword evidence="13" id="KW-1185">Reference proteome</keyword>
<organism evidence="12 13">
    <name type="scientific">Gordonia jinghuaiqii</name>
    <dbReference type="NCBI Taxonomy" id="2758710"/>
    <lineage>
        <taxon>Bacteria</taxon>
        <taxon>Bacillati</taxon>
        <taxon>Actinomycetota</taxon>
        <taxon>Actinomycetes</taxon>
        <taxon>Mycobacteriales</taxon>
        <taxon>Gordoniaceae</taxon>
        <taxon>Gordonia</taxon>
    </lineage>
</organism>
<keyword evidence="2" id="KW-0813">Transport</keyword>
<reference evidence="13" key="1">
    <citation type="submission" date="2020-07" db="EMBL/GenBank/DDBJ databases">
        <title>novel species isolated from the respiratory tract of Marmot.</title>
        <authorList>
            <person name="Zhang G."/>
        </authorList>
    </citation>
    <scope>NUCLEOTIDE SEQUENCE [LARGE SCALE GENOMIC DNA]</scope>
    <source>
        <strain evidence="13">686</strain>
    </source>
</reference>
<dbReference type="Pfam" id="PF04290">
    <property type="entry name" value="DctQ"/>
    <property type="match status" value="1"/>
</dbReference>
<evidence type="ECO:0000256" key="10">
    <source>
        <dbReference type="SAM" id="Phobius"/>
    </source>
</evidence>
<feature type="region of interest" description="Disordered" evidence="9">
    <location>
        <begin position="210"/>
        <end position="240"/>
    </location>
</feature>
<keyword evidence="6 10" id="KW-1133">Transmembrane helix</keyword>
<keyword evidence="3" id="KW-1003">Cell membrane</keyword>
<evidence type="ECO:0000256" key="7">
    <source>
        <dbReference type="ARBA" id="ARBA00023136"/>
    </source>
</evidence>
<dbReference type="RefSeq" id="WP_188330899.1">
    <property type="nucleotide sequence ID" value="NZ_CP059491.1"/>
</dbReference>
<feature type="compositionally biased region" description="Basic and acidic residues" evidence="9">
    <location>
        <begin position="225"/>
        <end position="240"/>
    </location>
</feature>
<evidence type="ECO:0000256" key="1">
    <source>
        <dbReference type="ARBA" id="ARBA00004429"/>
    </source>
</evidence>
<evidence type="ECO:0000313" key="13">
    <source>
        <dbReference type="Proteomes" id="UP000515663"/>
    </source>
</evidence>
<dbReference type="KEGG" id="gji:H1R19_01510"/>
<protein>
    <submittedName>
        <fullName evidence="12">TRAP transporter small permease subunit</fullName>
    </submittedName>
</protein>
<evidence type="ECO:0000256" key="4">
    <source>
        <dbReference type="ARBA" id="ARBA00022519"/>
    </source>
</evidence>
<keyword evidence="4" id="KW-0997">Cell inner membrane</keyword>
<dbReference type="PANTHER" id="PTHR35011">
    <property type="entry name" value="2,3-DIKETO-L-GULONATE TRAP TRANSPORTER SMALL PERMEASE PROTEIN YIAM"/>
    <property type="match status" value="1"/>
</dbReference>
<keyword evidence="7 10" id="KW-0472">Membrane</keyword>
<evidence type="ECO:0000256" key="5">
    <source>
        <dbReference type="ARBA" id="ARBA00022692"/>
    </source>
</evidence>
<evidence type="ECO:0000256" key="2">
    <source>
        <dbReference type="ARBA" id="ARBA00022448"/>
    </source>
</evidence>
<gene>
    <name evidence="12" type="ORF">H1R19_01510</name>
</gene>
<feature type="transmembrane region" description="Helical" evidence="10">
    <location>
        <begin position="69"/>
        <end position="94"/>
    </location>
</feature>
<evidence type="ECO:0000313" key="12">
    <source>
        <dbReference type="EMBL" id="QMT01906.1"/>
    </source>
</evidence>
<dbReference type="EMBL" id="CP059491">
    <property type="protein sequence ID" value="QMT01906.1"/>
    <property type="molecule type" value="Genomic_DNA"/>
</dbReference>
<evidence type="ECO:0000256" key="8">
    <source>
        <dbReference type="ARBA" id="ARBA00038436"/>
    </source>
</evidence>
<feature type="transmembrane region" description="Helical" evidence="10">
    <location>
        <begin position="36"/>
        <end position="57"/>
    </location>
</feature>
<accession>A0A7D7QQ61</accession>
<dbReference type="InterPro" id="IPR055348">
    <property type="entry name" value="DctQ"/>
</dbReference>
<dbReference type="Proteomes" id="UP000515663">
    <property type="component" value="Chromosome"/>
</dbReference>
<sequence length="240" mass="25778">MTEFLVHRTLRSSATPTNVGYLTEEHPRLDRLQNGISAICAVLAGASILAIVVLTLVEALSRTAFSSPLGWSVGFIEQYLLTATAFFGIVTAYRSGAHVAVVSVYNKLGERARKVCLIVSHSVVIIGMLAIGLAGLDATIFAITSGEGPVPGSSEIPLPSWVWRSIVPIAMAMGLVVVIIDLYRELFSPWDLPATHYDSGDAVDSALEEAGVVSPNELSDPDESADPRKHDPRKPQEEIR</sequence>
<evidence type="ECO:0000259" key="11">
    <source>
        <dbReference type="Pfam" id="PF04290"/>
    </source>
</evidence>
<feature type="transmembrane region" description="Helical" evidence="10">
    <location>
        <begin position="115"/>
        <end position="141"/>
    </location>
</feature>
<dbReference type="AlphaFoldDB" id="A0A7D7QQ61"/>
<name>A0A7D7QQ61_9ACTN</name>
<proteinExistence type="inferred from homology"/>
<evidence type="ECO:0000256" key="6">
    <source>
        <dbReference type="ARBA" id="ARBA00022989"/>
    </source>
</evidence>
<comment type="subcellular location">
    <subcellularLocation>
        <location evidence="1">Cell inner membrane</location>
        <topology evidence="1">Multi-pass membrane protein</topology>
    </subcellularLocation>
</comment>